<comment type="caution">
    <text evidence="1">The sequence shown here is derived from an EMBL/GenBank/DDBJ whole genome shotgun (WGS) entry which is preliminary data.</text>
</comment>
<evidence type="ECO:0000313" key="2">
    <source>
        <dbReference type="Proteomes" id="UP000315730"/>
    </source>
</evidence>
<evidence type="ECO:0000313" key="1">
    <source>
        <dbReference type="EMBL" id="GEC99543.1"/>
    </source>
</evidence>
<reference evidence="1 2" key="1">
    <citation type="submission" date="2019-06" db="EMBL/GenBank/DDBJ databases">
        <title>Whole genome shotgun sequence of Kocuria varians NBRC 15358.</title>
        <authorList>
            <person name="Hosoyama A."/>
            <person name="Uohara A."/>
            <person name="Ohji S."/>
            <person name="Ichikawa N."/>
        </authorList>
    </citation>
    <scope>NUCLEOTIDE SEQUENCE [LARGE SCALE GENOMIC DNA]</scope>
    <source>
        <strain evidence="1 2">NBRC 15358</strain>
    </source>
</reference>
<dbReference type="EMBL" id="BJNW01000014">
    <property type="protein sequence ID" value="GEC99543.1"/>
    <property type="molecule type" value="Genomic_DNA"/>
</dbReference>
<name>A0A4Y4D7G0_KOCVA</name>
<protein>
    <submittedName>
        <fullName evidence="1">Uncharacterized protein</fullName>
    </submittedName>
</protein>
<proteinExistence type="predicted"/>
<accession>A0A4Y4D7G0</accession>
<organism evidence="1 2">
    <name type="scientific">Kocuria varians</name>
    <name type="common">Micrococcus varians</name>
    <dbReference type="NCBI Taxonomy" id="1272"/>
    <lineage>
        <taxon>Bacteria</taxon>
        <taxon>Bacillati</taxon>
        <taxon>Actinomycetota</taxon>
        <taxon>Actinomycetes</taxon>
        <taxon>Micrococcales</taxon>
        <taxon>Micrococcaceae</taxon>
        <taxon>Kocuria</taxon>
    </lineage>
</organism>
<sequence>MLRPVCFFLTGRGSWASDSYWGWDTWLSGAGGSSSCDAHPIPGFGMRAAFRSQVERTQW</sequence>
<dbReference type="Proteomes" id="UP000315730">
    <property type="component" value="Unassembled WGS sequence"/>
</dbReference>
<gene>
    <name evidence="1" type="ORF">KVA01_16980</name>
</gene>
<dbReference type="AlphaFoldDB" id="A0A4Y4D7G0"/>
<keyword evidence="2" id="KW-1185">Reference proteome</keyword>